<keyword evidence="4" id="KW-0995">Kinetochore</keyword>
<keyword evidence="6" id="KW-0137">Centromere</keyword>
<dbReference type="InParanoid" id="A0A5F8AM90"/>
<dbReference type="PANTHER" id="PTHR34832">
    <property type="entry name" value="CENTROMERE PROTEIN W"/>
    <property type="match status" value="1"/>
</dbReference>
<dbReference type="GO" id="GO:0003677">
    <property type="term" value="F:DNA binding"/>
    <property type="evidence" value="ECO:0007669"/>
    <property type="project" value="InterPro"/>
</dbReference>
<keyword evidence="5" id="KW-0539">Nucleus</keyword>
<dbReference type="InterPro" id="IPR052484">
    <property type="entry name" value="CENP-W/WIP1"/>
</dbReference>
<dbReference type="AlphaFoldDB" id="A0A5F8AM90"/>
<keyword evidence="9" id="KW-1185">Reference proteome</keyword>
<dbReference type="InterPro" id="IPR028847">
    <property type="entry name" value="CENP-W"/>
</dbReference>
<dbReference type="GO" id="GO:0000278">
    <property type="term" value="P:mitotic cell cycle"/>
    <property type="evidence" value="ECO:0000318"/>
    <property type="project" value="GO_Central"/>
</dbReference>
<dbReference type="GO" id="GO:0007059">
    <property type="term" value="P:chromosome segregation"/>
    <property type="evidence" value="ECO:0000318"/>
    <property type="project" value="GO_Central"/>
</dbReference>
<dbReference type="Proteomes" id="UP000006718">
    <property type="component" value="Chromosome 4"/>
</dbReference>
<reference evidence="9" key="1">
    <citation type="journal article" date="2007" name="Science">
        <title>Evolutionary and biomedical insights from the rhesus macaque genome.</title>
        <authorList>
            <person name="Gibbs R.A."/>
            <person name="Rogers J."/>
            <person name="Katze M.G."/>
            <person name="Bumgarner R."/>
            <person name="Weinstock G.M."/>
            <person name="Mardis E.R."/>
            <person name="Remington K.A."/>
            <person name="Strausberg R.L."/>
            <person name="Venter J.C."/>
            <person name="Wilson R.K."/>
            <person name="Batzer M.A."/>
            <person name="Bustamante C.D."/>
            <person name="Eichler E.E."/>
            <person name="Hahn M.W."/>
            <person name="Hardison R.C."/>
            <person name="Makova K.D."/>
            <person name="Miller W."/>
            <person name="Milosavljevic A."/>
            <person name="Palermo R.E."/>
            <person name="Siepel A."/>
            <person name="Sikela J.M."/>
            <person name="Attaway T."/>
            <person name="Bell S."/>
            <person name="Bernard K.E."/>
            <person name="Buhay C.J."/>
            <person name="Chandrabose M.N."/>
            <person name="Dao M."/>
            <person name="Davis C."/>
            <person name="Delehaunty K.D."/>
            <person name="Ding Y."/>
            <person name="Dinh H.H."/>
            <person name="Dugan-Rocha S."/>
            <person name="Fulton L.A."/>
            <person name="Gabisi R.A."/>
            <person name="Garner T.T."/>
            <person name="Godfrey J."/>
            <person name="Hawes A.C."/>
            <person name="Hernandez J."/>
            <person name="Hines S."/>
            <person name="Holder M."/>
            <person name="Hume J."/>
            <person name="Jhangiani S.N."/>
            <person name="Joshi V."/>
            <person name="Khan Z.M."/>
            <person name="Kirkness E.F."/>
            <person name="Cree A."/>
            <person name="Fowler R.G."/>
            <person name="Lee S."/>
            <person name="Lewis L.R."/>
            <person name="Li Z."/>
            <person name="Liu Y.-S."/>
            <person name="Moore S.M."/>
            <person name="Muzny D."/>
            <person name="Nazareth L.V."/>
            <person name="Ngo D.N."/>
            <person name="Okwuonu G.O."/>
            <person name="Pai G."/>
            <person name="Parker D."/>
            <person name="Paul H.A."/>
            <person name="Pfannkoch C."/>
            <person name="Pohl C.S."/>
            <person name="Rogers Y.-H.C."/>
            <person name="Ruiz S.J."/>
            <person name="Sabo A."/>
            <person name="Santibanez J."/>
            <person name="Schneider B.W."/>
            <person name="Smith S.M."/>
            <person name="Sodergren E."/>
            <person name="Svatek A.F."/>
            <person name="Utterback T.R."/>
            <person name="Vattathil S."/>
            <person name="Warren W."/>
            <person name="White C.S."/>
            <person name="Chinwalla A.T."/>
            <person name="Feng Y."/>
            <person name="Halpern A.L."/>
            <person name="Hillier L.W."/>
            <person name="Huang X."/>
            <person name="Minx P."/>
            <person name="Nelson J.O."/>
            <person name="Pepin K.H."/>
            <person name="Qin X."/>
            <person name="Sutton G.G."/>
            <person name="Venter E."/>
            <person name="Walenz B.P."/>
            <person name="Wallis J.W."/>
            <person name="Worley K.C."/>
            <person name="Yang S.-P."/>
            <person name="Jones S.M."/>
            <person name="Marra M.A."/>
            <person name="Rocchi M."/>
            <person name="Schein J.E."/>
            <person name="Baertsch R."/>
            <person name="Clarke L."/>
            <person name="Csuros M."/>
            <person name="Glasscock J."/>
            <person name="Harris R.A."/>
            <person name="Havlak P."/>
            <person name="Jackson A.R."/>
            <person name="Jiang H."/>
            <person name="Liu Y."/>
            <person name="Messina D.N."/>
            <person name="Shen Y."/>
            <person name="Song H.X.-Z."/>
            <person name="Wylie T."/>
            <person name="Zhang L."/>
            <person name="Birney E."/>
            <person name="Han K."/>
            <person name="Konkel M.K."/>
            <person name="Lee J."/>
            <person name="Smit A.F.A."/>
            <person name="Ullmer B."/>
            <person name="Wang H."/>
            <person name="Xing J."/>
            <person name="Burhans R."/>
            <person name="Cheng Z."/>
            <person name="Karro J.E."/>
            <person name="Ma J."/>
            <person name="Raney B."/>
            <person name="She X."/>
            <person name="Cox M.J."/>
            <person name="Demuth J.P."/>
            <person name="Dumas L.J."/>
            <person name="Han S.-G."/>
            <person name="Hopkins J."/>
            <person name="Karimpour-Fard A."/>
            <person name="Kim Y.H."/>
            <person name="Pollack J.R."/>
            <person name="Vinar T."/>
            <person name="Addo-Quaye C."/>
            <person name="Degenhardt J."/>
            <person name="Denby A."/>
            <person name="Hubisz M.J."/>
            <person name="Indap A."/>
            <person name="Kosiol C."/>
            <person name="Lahn B.T."/>
            <person name="Lawson H.A."/>
            <person name="Marklein A."/>
            <person name="Nielsen R."/>
            <person name="Vallender E.J."/>
            <person name="Clark A.G."/>
            <person name="Ferguson B."/>
            <person name="Hernandez R.D."/>
            <person name="Hirani K."/>
            <person name="Kehrer-Sawatzki H."/>
            <person name="Kolb J."/>
            <person name="Patil S."/>
            <person name="Pu L.-L."/>
            <person name="Ren Y."/>
            <person name="Smith D.G."/>
            <person name="Wheeler D.A."/>
            <person name="Schenck I."/>
            <person name="Ball E.V."/>
            <person name="Chen R."/>
            <person name="Cooper D.N."/>
            <person name="Giardine B."/>
            <person name="Hsu F."/>
            <person name="Kent W.J."/>
            <person name="Lesk A."/>
            <person name="Nelson D.L."/>
            <person name="O'brien W.E."/>
            <person name="Pruefer K."/>
            <person name="Stenson P.D."/>
            <person name="Wallace J.C."/>
            <person name="Ke H."/>
            <person name="Liu X.-M."/>
            <person name="Wang P."/>
            <person name="Xiang A.P."/>
            <person name="Yang F."/>
            <person name="Barber G.P."/>
            <person name="Haussler D."/>
            <person name="Karolchik D."/>
            <person name="Kern A.D."/>
            <person name="Kuhn R.M."/>
            <person name="Smith K.E."/>
            <person name="Zwieg A.S."/>
        </authorList>
    </citation>
    <scope>NUCLEOTIDE SEQUENCE [LARGE SCALE GENOMIC DNA]</scope>
    <source>
        <strain evidence="9">17573</strain>
    </source>
</reference>
<dbReference type="STRING" id="9544.ENSMMUP00000078085"/>
<accession>A0A5F8AM90</accession>
<reference evidence="8" key="2">
    <citation type="submission" date="2019-01" db="EMBL/GenBank/DDBJ databases">
        <authorList>
            <person name="Graves T."/>
            <person name="Eichler E.E."/>
            <person name="Wilson R.K."/>
        </authorList>
    </citation>
    <scope>NUCLEOTIDE SEQUENCE [LARGE SCALE GENOMIC DNA]</scope>
    <source>
        <strain evidence="8">17573</strain>
    </source>
</reference>
<evidence type="ECO:0000256" key="2">
    <source>
        <dbReference type="ARBA" id="ARBA00004629"/>
    </source>
</evidence>
<dbReference type="VEuPathDB" id="HostDB:ENSMMUG00000059139"/>
<evidence type="ECO:0000256" key="6">
    <source>
        <dbReference type="ARBA" id="ARBA00023328"/>
    </source>
</evidence>
<dbReference type="InterPro" id="IPR009072">
    <property type="entry name" value="Histone-fold"/>
</dbReference>
<dbReference type="GO" id="GO:0005654">
    <property type="term" value="C:nucleoplasm"/>
    <property type="evidence" value="ECO:0000318"/>
    <property type="project" value="GO_Central"/>
</dbReference>
<reference evidence="8" key="4">
    <citation type="submission" date="2025-09" db="UniProtKB">
        <authorList>
            <consortium name="Ensembl"/>
        </authorList>
    </citation>
    <scope>IDENTIFICATION</scope>
    <source>
        <strain evidence="8">17573</strain>
    </source>
</reference>
<comment type="similarity">
    <text evidence="7">Belongs to the CENP-W/WIP1 family.</text>
</comment>
<protein>
    <submittedName>
        <fullName evidence="8">Uncharacterized protein</fullName>
    </submittedName>
</protein>
<evidence type="ECO:0000256" key="7">
    <source>
        <dbReference type="ARBA" id="ARBA00038432"/>
    </source>
</evidence>
<evidence type="ECO:0000313" key="8">
    <source>
        <dbReference type="Ensembl" id="ENSMMUP00000078085.1"/>
    </source>
</evidence>
<dbReference type="Gene3D" id="1.10.20.10">
    <property type="entry name" value="Histone, subunit A"/>
    <property type="match status" value="1"/>
</dbReference>
<dbReference type="Ensembl" id="ENSMMUT00000106077.1">
    <property type="protein sequence ID" value="ENSMMUP00000078085.1"/>
    <property type="gene ID" value="ENSMMUG00000059139.1"/>
</dbReference>
<reference evidence="8" key="3">
    <citation type="submission" date="2025-08" db="UniProtKB">
        <authorList>
            <consortium name="Ensembl"/>
        </authorList>
    </citation>
    <scope>IDENTIFICATION</scope>
    <source>
        <strain evidence="8">17573</strain>
    </source>
</reference>
<evidence type="ECO:0000256" key="3">
    <source>
        <dbReference type="ARBA" id="ARBA00022454"/>
    </source>
</evidence>
<comment type="subcellular location">
    <subcellularLocation>
        <location evidence="2">Chromosome</location>
        <location evidence="2">Centromere</location>
        <location evidence="2">Kinetochore</location>
    </subcellularLocation>
    <subcellularLocation>
        <location evidence="1">Nucleus</location>
    </subcellularLocation>
</comment>
<name>A0A5F8AM90_MACMU</name>
<proteinExistence type="inferred from homology"/>
<keyword evidence="3" id="KW-0158">Chromosome</keyword>
<dbReference type="Pfam" id="PF15510">
    <property type="entry name" value="CENP-W"/>
    <property type="match status" value="1"/>
</dbReference>
<dbReference type="GO" id="GO:0000776">
    <property type="term" value="C:kinetochore"/>
    <property type="evidence" value="ECO:0000318"/>
    <property type="project" value="GO_Central"/>
</dbReference>
<evidence type="ECO:0000256" key="4">
    <source>
        <dbReference type="ARBA" id="ARBA00022838"/>
    </source>
</evidence>
<organism evidence="8 9">
    <name type="scientific">Macaca mulatta</name>
    <name type="common">Rhesus macaque</name>
    <dbReference type="NCBI Taxonomy" id="9544"/>
    <lineage>
        <taxon>Eukaryota</taxon>
        <taxon>Metazoa</taxon>
        <taxon>Chordata</taxon>
        <taxon>Craniata</taxon>
        <taxon>Vertebrata</taxon>
        <taxon>Euteleostomi</taxon>
        <taxon>Mammalia</taxon>
        <taxon>Eutheria</taxon>
        <taxon>Euarchontoglires</taxon>
        <taxon>Primates</taxon>
        <taxon>Haplorrhini</taxon>
        <taxon>Catarrhini</taxon>
        <taxon>Cercopithecidae</taxon>
        <taxon>Cercopithecinae</taxon>
        <taxon>Macaca</taxon>
    </lineage>
</organism>
<evidence type="ECO:0000256" key="5">
    <source>
        <dbReference type="ARBA" id="ARBA00023242"/>
    </source>
</evidence>
<evidence type="ECO:0000313" key="9">
    <source>
        <dbReference type="Proteomes" id="UP000006718"/>
    </source>
</evidence>
<dbReference type="PANTHER" id="PTHR34832:SF1">
    <property type="entry name" value="CENTROMERE PROTEIN W"/>
    <property type="match status" value="1"/>
</dbReference>
<sequence>PQSTVTTEREQINNFAPRGTRKKMFKQSRPKMRLRILNSLKIHGNCVLFLHLLAEENNTHRCESPCLVKTPEDVSADSKCILKKSAQ</sequence>
<evidence type="ECO:0000256" key="1">
    <source>
        <dbReference type="ARBA" id="ARBA00004123"/>
    </source>
</evidence>
<dbReference type="GO" id="GO:0051382">
    <property type="term" value="P:kinetochore assembly"/>
    <property type="evidence" value="ECO:0000318"/>
    <property type="project" value="GO_Central"/>
</dbReference>
<dbReference type="GO" id="GO:0046982">
    <property type="term" value="F:protein heterodimerization activity"/>
    <property type="evidence" value="ECO:0007669"/>
    <property type="project" value="InterPro"/>
</dbReference>